<evidence type="ECO:0000256" key="10">
    <source>
        <dbReference type="ARBA" id="ARBA00047944"/>
    </source>
</evidence>
<comment type="similarity">
    <text evidence="2">Belongs to the RNA methyltransferase RsmE family.</text>
</comment>
<evidence type="ECO:0000256" key="5">
    <source>
        <dbReference type="ARBA" id="ARBA00022552"/>
    </source>
</evidence>
<evidence type="ECO:0000256" key="7">
    <source>
        <dbReference type="ARBA" id="ARBA00022679"/>
    </source>
</evidence>
<evidence type="ECO:0000256" key="6">
    <source>
        <dbReference type="ARBA" id="ARBA00022603"/>
    </source>
</evidence>
<dbReference type="Gene3D" id="3.40.1280.10">
    <property type="match status" value="1"/>
</dbReference>
<dbReference type="NCBIfam" id="TIGR00046">
    <property type="entry name" value="RsmE family RNA methyltransferase"/>
    <property type="match status" value="1"/>
</dbReference>
<dbReference type="AlphaFoldDB" id="A0A3B0WHA4"/>
<dbReference type="InterPro" id="IPR006700">
    <property type="entry name" value="RsmE"/>
</dbReference>
<dbReference type="EMBL" id="UOFC01000232">
    <property type="protein sequence ID" value="VAW48799.1"/>
    <property type="molecule type" value="Genomic_DNA"/>
</dbReference>
<protein>
    <recommendedName>
        <fullName evidence="3">16S rRNA (uracil(1498)-N(3))-methyltransferase</fullName>
        <ecNumber evidence="3">2.1.1.193</ecNumber>
    </recommendedName>
</protein>
<dbReference type="Pfam" id="PF04452">
    <property type="entry name" value="Methyltrans_RNA"/>
    <property type="match status" value="1"/>
</dbReference>
<proteinExistence type="inferred from homology"/>
<dbReference type="PANTHER" id="PTHR30027">
    <property type="entry name" value="RIBOSOMAL RNA SMALL SUBUNIT METHYLTRANSFERASE E"/>
    <property type="match status" value="1"/>
</dbReference>
<dbReference type="CDD" id="cd18084">
    <property type="entry name" value="RsmE-like"/>
    <property type="match status" value="1"/>
</dbReference>
<name>A0A3B0WHA4_9ZZZZ</name>
<dbReference type="GO" id="GO:0005737">
    <property type="term" value="C:cytoplasm"/>
    <property type="evidence" value="ECO:0007669"/>
    <property type="project" value="UniProtKB-SubCell"/>
</dbReference>
<dbReference type="SUPFAM" id="SSF75217">
    <property type="entry name" value="alpha/beta knot"/>
    <property type="match status" value="1"/>
</dbReference>
<dbReference type="NCBIfam" id="NF008692">
    <property type="entry name" value="PRK11713.1-5"/>
    <property type="match status" value="1"/>
</dbReference>
<sequence>LNITLVQAISKGDRMDYSIQKTVELGVTTIQPILTERCDIKLSPEKHEKRLQHWQTIAINACEQSGRVMIPTIHPIKTYGEWLAQKFSPPLFGLILDPYATQSLKTLEYPNFSPPIQLLIGSEGGLTENEVQQAKQAGLTPIQLGPRILRTETAGPAVLAILQSLWGDF</sequence>
<feature type="non-terminal residue" evidence="12">
    <location>
        <position position="1"/>
    </location>
</feature>
<evidence type="ECO:0000256" key="3">
    <source>
        <dbReference type="ARBA" id="ARBA00012328"/>
    </source>
</evidence>
<dbReference type="PANTHER" id="PTHR30027:SF3">
    <property type="entry name" value="16S RRNA (URACIL(1498)-N(3))-METHYLTRANSFERASE"/>
    <property type="match status" value="1"/>
</dbReference>
<accession>A0A3B0WHA4</accession>
<evidence type="ECO:0000256" key="9">
    <source>
        <dbReference type="ARBA" id="ARBA00025699"/>
    </source>
</evidence>
<reference evidence="12" key="1">
    <citation type="submission" date="2018-06" db="EMBL/GenBank/DDBJ databases">
        <authorList>
            <person name="Zhirakovskaya E."/>
        </authorList>
    </citation>
    <scope>NUCLEOTIDE SEQUENCE</scope>
</reference>
<evidence type="ECO:0000313" key="12">
    <source>
        <dbReference type="EMBL" id="VAW48799.1"/>
    </source>
</evidence>
<evidence type="ECO:0000259" key="11">
    <source>
        <dbReference type="Pfam" id="PF04452"/>
    </source>
</evidence>
<dbReference type="InterPro" id="IPR046886">
    <property type="entry name" value="RsmE_MTase_dom"/>
</dbReference>
<comment type="catalytic activity">
    <reaction evidence="10">
        <text>uridine(1498) in 16S rRNA + S-adenosyl-L-methionine = N(3)-methyluridine(1498) in 16S rRNA + S-adenosyl-L-homocysteine + H(+)</text>
        <dbReference type="Rhea" id="RHEA:42920"/>
        <dbReference type="Rhea" id="RHEA-COMP:10283"/>
        <dbReference type="Rhea" id="RHEA-COMP:10284"/>
        <dbReference type="ChEBI" id="CHEBI:15378"/>
        <dbReference type="ChEBI" id="CHEBI:57856"/>
        <dbReference type="ChEBI" id="CHEBI:59789"/>
        <dbReference type="ChEBI" id="CHEBI:65315"/>
        <dbReference type="ChEBI" id="CHEBI:74502"/>
        <dbReference type="EC" id="2.1.1.193"/>
    </reaction>
</comment>
<keyword evidence="6 12" id="KW-0489">Methyltransferase</keyword>
<dbReference type="InterPro" id="IPR029026">
    <property type="entry name" value="tRNA_m1G_MTases_N"/>
</dbReference>
<dbReference type="GO" id="GO:0070042">
    <property type="term" value="F:rRNA (uridine-N3-)-methyltransferase activity"/>
    <property type="evidence" value="ECO:0007669"/>
    <property type="project" value="TreeGrafter"/>
</dbReference>
<evidence type="ECO:0000256" key="4">
    <source>
        <dbReference type="ARBA" id="ARBA00022490"/>
    </source>
</evidence>
<keyword evidence="7 12" id="KW-0808">Transferase</keyword>
<evidence type="ECO:0000256" key="8">
    <source>
        <dbReference type="ARBA" id="ARBA00022691"/>
    </source>
</evidence>
<evidence type="ECO:0000256" key="2">
    <source>
        <dbReference type="ARBA" id="ARBA00005528"/>
    </source>
</evidence>
<keyword evidence="4" id="KW-0963">Cytoplasm</keyword>
<organism evidence="12">
    <name type="scientific">hydrothermal vent metagenome</name>
    <dbReference type="NCBI Taxonomy" id="652676"/>
    <lineage>
        <taxon>unclassified sequences</taxon>
        <taxon>metagenomes</taxon>
        <taxon>ecological metagenomes</taxon>
    </lineage>
</organism>
<evidence type="ECO:0000256" key="1">
    <source>
        <dbReference type="ARBA" id="ARBA00004496"/>
    </source>
</evidence>
<dbReference type="EC" id="2.1.1.193" evidence="3"/>
<gene>
    <name evidence="12" type="ORF">MNBD_GAMMA03-1684</name>
</gene>
<keyword evidence="8" id="KW-0949">S-adenosyl-L-methionine</keyword>
<dbReference type="GO" id="GO:0070475">
    <property type="term" value="P:rRNA base methylation"/>
    <property type="evidence" value="ECO:0007669"/>
    <property type="project" value="TreeGrafter"/>
</dbReference>
<dbReference type="InterPro" id="IPR029028">
    <property type="entry name" value="Alpha/beta_knot_MTases"/>
</dbReference>
<comment type="function">
    <text evidence="9">Specifically methylates the N3 position of the uracil ring of uridine 1498 (m3U1498) in 16S rRNA. Acts on the fully assembled 30S ribosomal subunit.</text>
</comment>
<keyword evidence="5" id="KW-0698">rRNA processing</keyword>
<feature type="domain" description="Ribosomal RNA small subunit methyltransferase E methyltransferase" evidence="11">
    <location>
        <begin position="2"/>
        <end position="163"/>
    </location>
</feature>
<comment type="subcellular location">
    <subcellularLocation>
        <location evidence="1">Cytoplasm</location>
    </subcellularLocation>
</comment>